<dbReference type="FunFam" id="3.20.20.10:FF:000018">
    <property type="entry name" value="Pyridoxal phosphate homeostasis protein"/>
    <property type="match status" value="1"/>
</dbReference>
<dbReference type="PIRSF" id="PIRSF004848">
    <property type="entry name" value="YBL036c_PLPDEIII"/>
    <property type="match status" value="1"/>
</dbReference>
<comment type="similarity">
    <text evidence="2 4">Belongs to the pyridoxal phosphate-binding protein YggS/PROSC family.</text>
</comment>
<proteinExistence type="inferred from homology"/>
<gene>
    <name evidence="6" type="ORF">SAMN04488035_1722</name>
</gene>
<evidence type="ECO:0000256" key="2">
    <source>
        <dbReference type="HAMAP-Rule" id="MF_02087"/>
    </source>
</evidence>
<dbReference type="SUPFAM" id="SSF51419">
    <property type="entry name" value="PLP-binding barrel"/>
    <property type="match status" value="1"/>
</dbReference>
<evidence type="ECO:0000313" key="7">
    <source>
        <dbReference type="Proteomes" id="UP000198520"/>
    </source>
</evidence>
<dbReference type="CDD" id="cd00635">
    <property type="entry name" value="PLPDE_III_YBL036c_like"/>
    <property type="match status" value="1"/>
</dbReference>
<dbReference type="InterPro" id="IPR029066">
    <property type="entry name" value="PLP-binding_barrel"/>
</dbReference>
<dbReference type="NCBIfam" id="TIGR00044">
    <property type="entry name" value="YggS family pyridoxal phosphate-dependent enzyme"/>
    <property type="match status" value="1"/>
</dbReference>
<dbReference type="Pfam" id="PF01168">
    <property type="entry name" value="Ala_racemase_N"/>
    <property type="match status" value="1"/>
</dbReference>
<dbReference type="HAMAP" id="MF_02087">
    <property type="entry name" value="PLP_homeostasis"/>
    <property type="match status" value="1"/>
</dbReference>
<keyword evidence="7" id="KW-1185">Reference proteome</keyword>
<dbReference type="OrthoDB" id="9804072at2"/>
<feature type="domain" description="Alanine racemase N-terminal" evidence="5">
    <location>
        <begin position="13"/>
        <end position="236"/>
    </location>
</feature>
<dbReference type="Gene3D" id="3.20.20.10">
    <property type="entry name" value="Alanine racemase"/>
    <property type="match status" value="1"/>
</dbReference>
<dbReference type="PANTHER" id="PTHR10146:SF14">
    <property type="entry name" value="PYRIDOXAL PHOSPHATE HOMEOSTASIS PROTEIN"/>
    <property type="match status" value="1"/>
</dbReference>
<dbReference type="GO" id="GO:0030170">
    <property type="term" value="F:pyridoxal phosphate binding"/>
    <property type="evidence" value="ECO:0007669"/>
    <property type="project" value="UniProtKB-UniRule"/>
</dbReference>
<feature type="modified residue" description="N6-(pyridoxal phosphate)lysine" evidence="2 3">
    <location>
        <position position="39"/>
    </location>
</feature>
<dbReference type="InterPro" id="IPR001608">
    <property type="entry name" value="Ala_racemase_N"/>
</dbReference>
<protein>
    <recommendedName>
        <fullName evidence="2">Pyridoxal phosphate homeostasis protein</fullName>
        <shortName evidence="2">PLP homeostasis protein</shortName>
    </recommendedName>
</protein>
<dbReference type="EMBL" id="FONZ01000002">
    <property type="protein sequence ID" value="SFF12461.1"/>
    <property type="molecule type" value="Genomic_DNA"/>
</dbReference>
<evidence type="ECO:0000259" key="5">
    <source>
        <dbReference type="Pfam" id="PF01168"/>
    </source>
</evidence>
<dbReference type="RefSeq" id="WP_093377190.1">
    <property type="nucleotide sequence ID" value="NZ_BNAN01000002.1"/>
</dbReference>
<comment type="cofactor">
    <cofactor evidence="3">
        <name>pyridoxal 5'-phosphate</name>
        <dbReference type="ChEBI" id="CHEBI:597326"/>
    </cofactor>
</comment>
<dbReference type="STRING" id="285351.SAMN04488035_1722"/>
<dbReference type="PANTHER" id="PTHR10146">
    <property type="entry name" value="PROLINE SYNTHETASE CO-TRANSCRIBED BACTERIAL HOMOLOG PROTEIN"/>
    <property type="match status" value="1"/>
</dbReference>
<dbReference type="AlphaFoldDB" id="A0A1I2G773"/>
<evidence type="ECO:0000256" key="3">
    <source>
        <dbReference type="PIRSR" id="PIRSR004848-1"/>
    </source>
</evidence>
<dbReference type="InterPro" id="IPR011078">
    <property type="entry name" value="PyrdxlP_homeostasis"/>
</dbReference>
<evidence type="ECO:0000313" key="6">
    <source>
        <dbReference type="EMBL" id="SFF12461.1"/>
    </source>
</evidence>
<comment type="function">
    <text evidence="2">Pyridoxal 5'-phosphate (PLP)-binding protein, which is involved in PLP homeostasis.</text>
</comment>
<sequence>MITSSPVSEAIAAVRARVAAAAEVAGRAPDDVRILFASKTVSAERAAEAVLAGAEQLGESRVQEVVAKAEVLGALPQPPRIHLIGHLQSNKVNAALRHVDCIETIDALPLAERISDRCVAVGRELDVLVQVNVSGEPSKFGVAPDDAVELALRVAALPGVRLRGLMTIGANSPDAEVVRAGYALLRELRHTIVGSGAPGTEDAAELSMGMSGDLELAIAEGATTVRVGSAVFGARPQV</sequence>
<name>A0A1I2G773_9MICO</name>
<evidence type="ECO:0000256" key="1">
    <source>
        <dbReference type="ARBA" id="ARBA00022898"/>
    </source>
</evidence>
<reference evidence="7" key="1">
    <citation type="submission" date="2016-10" db="EMBL/GenBank/DDBJ databases">
        <authorList>
            <person name="Varghese N."/>
            <person name="Submissions S."/>
        </authorList>
    </citation>
    <scope>NUCLEOTIDE SEQUENCE [LARGE SCALE GENOMIC DNA]</scope>
    <source>
        <strain evidence="7">DSM 19083</strain>
    </source>
</reference>
<organism evidence="6 7">
    <name type="scientific">Flavimobilis marinus</name>
    <dbReference type="NCBI Taxonomy" id="285351"/>
    <lineage>
        <taxon>Bacteria</taxon>
        <taxon>Bacillati</taxon>
        <taxon>Actinomycetota</taxon>
        <taxon>Actinomycetes</taxon>
        <taxon>Micrococcales</taxon>
        <taxon>Jonesiaceae</taxon>
        <taxon>Flavimobilis</taxon>
    </lineage>
</organism>
<evidence type="ECO:0000256" key="4">
    <source>
        <dbReference type="RuleBase" id="RU004514"/>
    </source>
</evidence>
<dbReference type="Proteomes" id="UP000198520">
    <property type="component" value="Unassembled WGS sequence"/>
</dbReference>
<accession>A0A1I2G773</accession>
<keyword evidence="1 2" id="KW-0663">Pyridoxal phosphate</keyword>